<feature type="region of interest" description="Disordered" evidence="1">
    <location>
        <begin position="1"/>
        <end position="34"/>
    </location>
</feature>
<feature type="region of interest" description="Disordered" evidence="1">
    <location>
        <begin position="82"/>
        <end position="108"/>
    </location>
</feature>
<protein>
    <submittedName>
        <fullName evidence="2">Uncharacterized protein</fullName>
    </submittedName>
</protein>
<name>A0AA39SP24_ACESA</name>
<dbReference type="Proteomes" id="UP001168877">
    <property type="component" value="Unassembled WGS sequence"/>
</dbReference>
<accession>A0AA39SP24</accession>
<evidence type="ECO:0000256" key="1">
    <source>
        <dbReference type="SAM" id="MobiDB-lite"/>
    </source>
</evidence>
<proteinExistence type="predicted"/>
<reference evidence="2" key="1">
    <citation type="journal article" date="2022" name="Plant J.">
        <title>Strategies of tolerance reflected in two North American maple genomes.</title>
        <authorList>
            <person name="McEvoy S.L."/>
            <person name="Sezen U.U."/>
            <person name="Trouern-Trend A."/>
            <person name="McMahon S.M."/>
            <person name="Schaberg P.G."/>
            <person name="Yang J."/>
            <person name="Wegrzyn J.L."/>
            <person name="Swenson N.G."/>
        </authorList>
    </citation>
    <scope>NUCLEOTIDE SEQUENCE</scope>
    <source>
        <strain evidence="2">NS2018</strain>
    </source>
</reference>
<reference evidence="2" key="2">
    <citation type="submission" date="2023-06" db="EMBL/GenBank/DDBJ databases">
        <authorList>
            <person name="Swenson N.G."/>
            <person name="Wegrzyn J.L."/>
            <person name="Mcevoy S.L."/>
        </authorList>
    </citation>
    <scope>NUCLEOTIDE SEQUENCE</scope>
    <source>
        <strain evidence="2">NS2018</strain>
        <tissue evidence="2">Leaf</tissue>
    </source>
</reference>
<keyword evidence="3" id="KW-1185">Reference proteome</keyword>
<comment type="caution">
    <text evidence="2">The sequence shown here is derived from an EMBL/GenBank/DDBJ whole genome shotgun (WGS) entry which is preliminary data.</text>
</comment>
<evidence type="ECO:0000313" key="3">
    <source>
        <dbReference type="Proteomes" id="UP001168877"/>
    </source>
</evidence>
<dbReference type="EMBL" id="JAUESC010000004">
    <property type="protein sequence ID" value="KAK0597667.1"/>
    <property type="molecule type" value="Genomic_DNA"/>
</dbReference>
<organism evidence="2 3">
    <name type="scientific">Acer saccharum</name>
    <name type="common">Sugar maple</name>
    <dbReference type="NCBI Taxonomy" id="4024"/>
    <lineage>
        <taxon>Eukaryota</taxon>
        <taxon>Viridiplantae</taxon>
        <taxon>Streptophyta</taxon>
        <taxon>Embryophyta</taxon>
        <taxon>Tracheophyta</taxon>
        <taxon>Spermatophyta</taxon>
        <taxon>Magnoliopsida</taxon>
        <taxon>eudicotyledons</taxon>
        <taxon>Gunneridae</taxon>
        <taxon>Pentapetalae</taxon>
        <taxon>rosids</taxon>
        <taxon>malvids</taxon>
        <taxon>Sapindales</taxon>
        <taxon>Sapindaceae</taxon>
        <taxon>Hippocastanoideae</taxon>
        <taxon>Acereae</taxon>
        <taxon>Acer</taxon>
    </lineage>
</organism>
<sequence>MPKSNASGNAWGRKGQRHRQGEPEGGYCPTCSGIAPPDRNLVEHVYQLDPTASSKPFNQEREGSLTCLGDLKRKLLRETSTRKVAKETAGRKVTKTAVGTSAPKASRA</sequence>
<gene>
    <name evidence="2" type="ORF">LWI29_027415</name>
</gene>
<evidence type="ECO:0000313" key="2">
    <source>
        <dbReference type="EMBL" id="KAK0597667.1"/>
    </source>
</evidence>
<dbReference type="AlphaFoldDB" id="A0AA39SP24"/>